<comment type="caution">
    <text evidence="1">The sequence shown here is derived from an EMBL/GenBank/DDBJ whole genome shotgun (WGS) entry which is preliminary data.</text>
</comment>
<accession>A0A0L0UIL5</accession>
<proteinExistence type="predicted"/>
<evidence type="ECO:0000313" key="1">
    <source>
        <dbReference type="EMBL" id="KNE86851.1"/>
    </source>
</evidence>
<protein>
    <submittedName>
        <fullName evidence="1">Uncharacterized protein</fullName>
    </submittedName>
</protein>
<reference evidence="2" key="1">
    <citation type="submission" date="2014-03" db="EMBL/GenBank/DDBJ databases">
        <title>The Genome Sequence of Puccinia striiformis f. sp. tritici PST-78.</title>
        <authorList>
            <consortium name="The Broad Institute Genome Sequencing Platform"/>
            <person name="Cuomo C."/>
            <person name="Hulbert S."/>
            <person name="Chen X."/>
            <person name="Walker B."/>
            <person name="Young S.K."/>
            <person name="Zeng Q."/>
            <person name="Gargeya S."/>
            <person name="Fitzgerald M."/>
            <person name="Haas B."/>
            <person name="Abouelleil A."/>
            <person name="Alvarado L."/>
            <person name="Arachchi H.M."/>
            <person name="Berlin A.M."/>
            <person name="Chapman S.B."/>
            <person name="Goldberg J."/>
            <person name="Griggs A."/>
            <person name="Gujja S."/>
            <person name="Hansen M."/>
            <person name="Howarth C."/>
            <person name="Imamovic A."/>
            <person name="Larimer J."/>
            <person name="McCowan C."/>
            <person name="Montmayeur A."/>
            <person name="Murphy C."/>
            <person name="Neiman D."/>
            <person name="Pearson M."/>
            <person name="Priest M."/>
            <person name="Roberts A."/>
            <person name="Saif S."/>
            <person name="Shea T."/>
            <person name="Sisk P."/>
            <person name="Sykes S."/>
            <person name="Wortman J."/>
            <person name="Nusbaum C."/>
            <person name="Birren B."/>
        </authorList>
    </citation>
    <scope>NUCLEOTIDE SEQUENCE [LARGE SCALE GENOMIC DNA]</scope>
    <source>
        <strain evidence="2">race PST-78</strain>
    </source>
</reference>
<dbReference type="Proteomes" id="UP000054564">
    <property type="component" value="Unassembled WGS sequence"/>
</dbReference>
<gene>
    <name evidence="1" type="ORF">PSTG_19782</name>
</gene>
<sequence length="51" mass="5458">MPAHAVLNDILARHTIHQPVPVCSGLFTGPMISANRFVVSPGPLEPRSGLR</sequence>
<name>A0A0L0UIL5_9BASI</name>
<dbReference type="AlphaFoldDB" id="A0A0L0UIL5"/>
<evidence type="ECO:0000313" key="2">
    <source>
        <dbReference type="Proteomes" id="UP000054564"/>
    </source>
</evidence>
<organism evidence="1 2">
    <name type="scientific">Puccinia striiformis f. sp. tritici PST-78</name>
    <dbReference type="NCBI Taxonomy" id="1165861"/>
    <lineage>
        <taxon>Eukaryota</taxon>
        <taxon>Fungi</taxon>
        <taxon>Dikarya</taxon>
        <taxon>Basidiomycota</taxon>
        <taxon>Pucciniomycotina</taxon>
        <taxon>Pucciniomycetes</taxon>
        <taxon>Pucciniales</taxon>
        <taxon>Pucciniaceae</taxon>
        <taxon>Puccinia</taxon>
    </lineage>
</organism>
<keyword evidence="2" id="KW-1185">Reference proteome</keyword>
<dbReference type="EMBL" id="AJIL01007832">
    <property type="protein sequence ID" value="KNE86851.1"/>
    <property type="molecule type" value="Genomic_DNA"/>
</dbReference>